<keyword evidence="2" id="KW-1185">Reference proteome</keyword>
<reference evidence="2" key="1">
    <citation type="submission" date="2016-06" db="EMBL/GenBank/DDBJ databases">
        <title>Parallel loss of symbiosis genes in relatives of nitrogen-fixing non-legume Parasponia.</title>
        <authorList>
            <person name="Van Velzen R."/>
            <person name="Holmer R."/>
            <person name="Bu F."/>
            <person name="Rutten L."/>
            <person name="Van Zeijl A."/>
            <person name="Liu W."/>
            <person name="Santuari L."/>
            <person name="Cao Q."/>
            <person name="Sharma T."/>
            <person name="Shen D."/>
            <person name="Roswanjaya Y."/>
            <person name="Wardhani T."/>
            <person name="Kalhor M.S."/>
            <person name="Jansen J."/>
            <person name="Van den Hoogen J."/>
            <person name="Gungor B."/>
            <person name="Hartog M."/>
            <person name="Hontelez J."/>
            <person name="Verver J."/>
            <person name="Yang W.-C."/>
            <person name="Schijlen E."/>
            <person name="Repin R."/>
            <person name="Schilthuizen M."/>
            <person name="Schranz E."/>
            <person name="Heidstra R."/>
            <person name="Miyata K."/>
            <person name="Fedorova E."/>
            <person name="Kohlen W."/>
            <person name="Bisseling T."/>
            <person name="Smit S."/>
            <person name="Geurts R."/>
        </authorList>
    </citation>
    <scope>NUCLEOTIDE SEQUENCE [LARGE SCALE GENOMIC DNA]</scope>
    <source>
        <strain evidence="2">cv. RG33-2</strain>
    </source>
</reference>
<organism evidence="1 2">
    <name type="scientific">Trema orientale</name>
    <name type="common">Charcoal tree</name>
    <name type="synonym">Celtis orientalis</name>
    <dbReference type="NCBI Taxonomy" id="63057"/>
    <lineage>
        <taxon>Eukaryota</taxon>
        <taxon>Viridiplantae</taxon>
        <taxon>Streptophyta</taxon>
        <taxon>Embryophyta</taxon>
        <taxon>Tracheophyta</taxon>
        <taxon>Spermatophyta</taxon>
        <taxon>Magnoliopsida</taxon>
        <taxon>eudicotyledons</taxon>
        <taxon>Gunneridae</taxon>
        <taxon>Pentapetalae</taxon>
        <taxon>rosids</taxon>
        <taxon>fabids</taxon>
        <taxon>Rosales</taxon>
        <taxon>Cannabaceae</taxon>
        <taxon>Trema</taxon>
    </lineage>
</organism>
<dbReference type="Proteomes" id="UP000237000">
    <property type="component" value="Unassembled WGS sequence"/>
</dbReference>
<protein>
    <submittedName>
        <fullName evidence="1">Uncharacterized protein</fullName>
    </submittedName>
</protein>
<accession>A0A2P5EHV5</accession>
<proteinExistence type="predicted"/>
<gene>
    <name evidence="1" type="ORF">TorRG33x02_190730</name>
</gene>
<comment type="caution">
    <text evidence="1">The sequence shown here is derived from an EMBL/GenBank/DDBJ whole genome shotgun (WGS) entry which is preliminary data.</text>
</comment>
<sequence length="142" mass="15900">MVNGPGYLLGMVTLYGKFVSSMTQHEMTLGRAKYNRKCCAGMMNLMVESRIRLVNTWTSQQIESEEGFADIQNAGGSTLAPFLALWYQKFPRVSAAVPLLVLQYHFSAGLETRLPECTISSSELRFASFSLRYDRIGSILMV</sequence>
<name>A0A2P5EHV5_TREOI</name>
<dbReference type="EMBL" id="JXTC01000152">
    <property type="protein sequence ID" value="PON85099.1"/>
    <property type="molecule type" value="Genomic_DNA"/>
</dbReference>
<evidence type="ECO:0000313" key="2">
    <source>
        <dbReference type="Proteomes" id="UP000237000"/>
    </source>
</evidence>
<dbReference type="AlphaFoldDB" id="A0A2P5EHV5"/>
<dbReference type="InParanoid" id="A0A2P5EHV5"/>
<evidence type="ECO:0000313" key="1">
    <source>
        <dbReference type="EMBL" id="PON85099.1"/>
    </source>
</evidence>